<keyword evidence="5" id="KW-1185">Reference proteome</keyword>
<dbReference type="PANTHER" id="PTHR39082">
    <property type="entry name" value="PHOSPHOLIPASE C-BETA-2-RELATED"/>
    <property type="match status" value="1"/>
</dbReference>
<dbReference type="PANTHER" id="PTHR39082:SF1">
    <property type="entry name" value="SCAVENGER RECEPTOR CLASS A MEMBER 3"/>
    <property type="match status" value="1"/>
</dbReference>
<accession>A0A8F9TV40</accession>
<evidence type="ECO:0000259" key="2">
    <source>
        <dbReference type="Pfam" id="PF02591"/>
    </source>
</evidence>
<dbReference type="EMBL" id="CP080507">
    <property type="protein sequence ID" value="QYM78137.1"/>
    <property type="molecule type" value="Genomic_DNA"/>
</dbReference>
<dbReference type="Pfam" id="PF24481">
    <property type="entry name" value="CT398_CC"/>
    <property type="match status" value="1"/>
</dbReference>
<evidence type="ECO:0000256" key="1">
    <source>
        <dbReference type="SAM" id="Coils"/>
    </source>
</evidence>
<organism evidence="4 5">
    <name type="scientific">Horticoccus luteus</name>
    <dbReference type="NCBI Taxonomy" id="2862869"/>
    <lineage>
        <taxon>Bacteria</taxon>
        <taxon>Pseudomonadati</taxon>
        <taxon>Verrucomicrobiota</taxon>
        <taxon>Opitutia</taxon>
        <taxon>Opitutales</taxon>
        <taxon>Opitutaceae</taxon>
        <taxon>Horticoccus</taxon>
    </lineage>
</organism>
<dbReference type="RefSeq" id="WP_220161241.1">
    <property type="nucleotide sequence ID" value="NZ_CP080507.1"/>
</dbReference>
<evidence type="ECO:0000313" key="5">
    <source>
        <dbReference type="Proteomes" id="UP000825051"/>
    </source>
</evidence>
<dbReference type="Proteomes" id="UP000825051">
    <property type="component" value="Chromosome"/>
</dbReference>
<evidence type="ECO:0000259" key="3">
    <source>
        <dbReference type="Pfam" id="PF24481"/>
    </source>
</evidence>
<dbReference type="AlphaFoldDB" id="A0A8F9TV40"/>
<dbReference type="InterPro" id="IPR056003">
    <property type="entry name" value="CT398_CC_hairpin"/>
</dbReference>
<keyword evidence="1" id="KW-0175">Coiled coil</keyword>
<name>A0A8F9TV40_9BACT</name>
<proteinExistence type="predicted"/>
<dbReference type="Pfam" id="PF02591">
    <property type="entry name" value="Zn_ribbon_9"/>
    <property type="match status" value="1"/>
</dbReference>
<dbReference type="InterPro" id="IPR003743">
    <property type="entry name" value="Zf-RING_7"/>
</dbReference>
<protein>
    <recommendedName>
        <fullName evidence="6">C4-type zinc ribbon domain-containing protein</fullName>
    </recommendedName>
</protein>
<feature type="domain" description="CT398-like coiled coil hairpin" evidence="3">
    <location>
        <begin position="12"/>
        <end position="186"/>
    </location>
</feature>
<evidence type="ECO:0000313" key="4">
    <source>
        <dbReference type="EMBL" id="QYM78137.1"/>
    </source>
</evidence>
<reference evidence="4" key="1">
    <citation type="submission" date="2021-08" db="EMBL/GenBank/DDBJ databases">
        <title>Genome of a novel bacterium of the phylum Verrucomicrobia, Oleiharenicola sp. KSB-15.</title>
        <authorList>
            <person name="Chung J.-H."/>
            <person name="Ahn J.-H."/>
            <person name="Yoon Y."/>
            <person name="Kim D.-Y."/>
            <person name="An S.-H."/>
            <person name="Park I."/>
            <person name="Yeon J."/>
        </authorList>
    </citation>
    <scope>NUCLEOTIDE SEQUENCE</scope>
    <source>
        <strain evidence="4">KSB-15</strain>
    </source>
</reference>
<dbReference type="KEGG" id="ole:K0B96_12555"/>
<feature type="coiled-coil region" evidence="1">
    <location>
        <begin position="137"/>
        <end position="164"/>
    </location>
</feature>
<feature type="domain" description="C4-type zinc ribbon" evidence="2">
    <location>
        <begin position="198"/>
        <end position="233"/>
    </location>
</feature>
<dbReference type="InterPro" id="IPR052376">
    <property type="entry name" value="Oxidative_Scav/Glycosyltrans"/>
</dbReference>
<sequence>MLTPVLEKLLILQDRDGRCRSLEAQITGMPREVATVEAKIAAEKAAMEAGRVELRDLEVKKKGIETEIGQAEGRLAKYKTHQSQVRKNDEYQALGNEIATTQAAIGGLEEQELAVMFEIDAAKARLAAADKVSKENVAAHESRIRMLNERVATLREELKGAEAERTTARAPVEEPVLRIYDRIATRTFPVCAPMRENKCGGCHLKVSGEVESQARNRHSDGKLATCDQCGRILYWEG</sequence>
<evidence type="ECO:0008006" key="6">
    <source>
        <dbReference type="Google" id="ProtNLM"/>
    </source>
</evidence>
<gene>
    <name evidence="4" type="ORF">K0B96_12555</name>
</gene>
<dbReference type="Gene3D" id="1.10.287.1490">
    <property type="match status" value="1"/>
</dbReference>